<keyword evidence="5" id="KW-0378">Hydrolase</keyword>
<evidence type="ECO:0000256" key="1">
    <source>
        <dbReference type="ARBA" id="ARBA00006499"/>
    </source>
</evidence>
<protein>
    <recommendedName>
        <fullName evidence="3">Acyl-protein thioesterase 1</fullName>
        <ecNumber evidence="2">3.1.2.22</ecNumber>
    </recommendedName>
    <alternativeName>
        <fullName evidence="8">Palmitoyl-protein hydrolase</fullName>
    </alternativeName>
</protein>
<evidence type="ECO:0000256" key="4">
    <source>
        <dbReference type="ARBA" id="ARBA00022487"/>
    </source>
</evidence>
<dbReference type="Pfam" id="PF02230">
    <property type="entry name" value="Abhydrolase_2"/>
    <property type="match status" value="1"/>
</dbReference>
<comment type="caution">
    <text evidence="11">The sequence shown here is derived from an EMBL/GenBank/DDBJ whole genome shotgun (WGS) entry which is preliminary data.</text>
</comment>
<dbReference type="OrthoDB" id="2418081at2759"/>
<dbReference type="InterPro" id="IPR029058">
    <property type="entry name" value="AB_hydrolase_fold"/>
</dbReference>
<organism evidence="11 12">
    <name type="scientific">Rhodocollybia butyracea</name>
    <dbReference type="NCBI Taxonomy" id="206335"/>
    <lineage>
        <taxon>Eukaryota</taxon>
        <taxon>Fungi</taxon>
        <taxon>Dikarya</taxon>
        <taxon>Basidiomycota</taxon>
        <taxon>Agaricomycotina</taxon>
        <taxon>Agaricomycetes</taxon>
        <taxon>Agaricomycetidae</taxon>
        <taxon>Agaricales</taxon>
        <taxon>Marasmiineae</taxon>
        <taxon>Omphalotaceae</taxon>
        <taxon>Rhodocollybia</taxon>
    </lineage>
</organism>
<evidence type="ECO:0000259" key="10">
    <source>
        <dbReference type="Pfam" id="PF02230"/>
    </source>
</evidence>
<keyword evidence="6" id="KW-0276">Fatty acid metabolism</keyword>
<name>A0A9P5PBX1_9AGAR</name>
<keyword evidence="4" id="KW-0719">Serine esterase</keyword>
<sequence length="258" mass="28766">MAATASASFGYLIIPPLRKHTATVIFAHGLGESGHVWKSFAQQLQWSTTTLQHTKWILIHAYKVDRRPKRLVTVDYKIAMMPSWFSGDTTELTPEAESQLLYNIKALNNLIEAEMVNSGLSSERIFLGGFGQGGMVALGTGLTLEKKLGGVIALSATLPLRYQLKEMLSPYAREIPVFWSYGAEQVESLMNAGSARQNVEFLNNLGFIITTGPADDPKGIFFHVYRGLGHATDKEEVEDLTKWLESKLCTKSHRYERL</sequence>
<evidence type="ECO:0000256" key="9">
    <source>
        <dbReference type="ARBA" id="ARBA00047337"/>
    </source>
</evidence>
<proteinExistence type="inferred from homology"/>
<dbReference type="EC" id="3.1.2.22" evidence="2"/>
<dbReference type="AlphaFoldDB" id="A0A9P5PBX1"/>
<accession>A0A9P5PBX1</accession>
<dbReference type="Gene3D" id="3.40.50.1820">
    <property type="entry name" value="alpha/beta hydrolase"/>
    <property type="match status" value="1"/>
</dbReference>
<evidence type="ECO:0000256" key="5">
    <source>
        <dbReference type="ARBA" id="ARBA00022801"/>
    </source>
</evidence>
<comment type="similarity">
    <text evidence="1">Belongs to the AB hydrolase superfamily. AB hydrolase 2 family.</text>
</comment>
<dbReference type="InterPro" id="IPR050565">
    <property type="entry name" value="LYPA1-2/EST-like"/>
</dbReference>
<reference evidence="11" key="1">
    <citation type="submission" date="2020-11" db="EMBL/GenBank/DDBJ databases">
        <authorList>
            <consortium name="DOE Joint Genome Institute"/>
            <person name="Ahrendt S."/>
            <person name="Riley R."/>
            <person name="Andreopoulos W."/>
            <person name="Labutti K."/>
            <person name="Pangilinan J."/>
            <person name="Ruiz-Duenas F.J."/>
            <person name="Barrasa J.M."/>
            <person name="Sanchez-Garcia M."/>
            <person name="Camarero S."/>
            <person name="Miyauchi S."/>
            <person name="Serrano A."/>
            <person name="Linde D."/>
            <person name="Babiker R."/>
            <person name="Drula E."/>
            <person name="Ayuso-Fernandez I."/>
            <person name="Pacheco R."/>
            <person name="Padilla G."/>
            <person name="Ferreira P."/>
            <person name="Barriuso J."/>
            <person name="Kellner H."/>
            <person name="Castanera R."/>
            <person name="Alfaro M."/>
            <person name="Ramirez L."/>
            <person name="Pisabarro A.G."/>
            <person name="Kuo A."/>
            <person name="Tritt A."/>
            <person name="Lipzen A."/>
            <person name="He G."/>
            <person name="Yan M."/>
            <person name="Ng V."/>
            <person name="Cullen D."/>
            <person name="Martin F."/>
            <person name="Rosso M.-N."/>
            <person name="Henrissat B."/>
            <person name="Hibbett D."/>
            <person name="Martinez A.T."/>
            <person name="Grigoriev I.V."/>
        </authorList>
    </citation>
    <scope>NUCLEOTIDE SEQUENCE</scope>
    <source>
        <strain evidence="11">AH 40177</strain>
    </source>
</reference>
<dbReference type="InterPro" id="IPR003140">
    <property type="entry name" value="PLipase/COase/thioEstase"/>
</dbReference>
<keyword evidence="6" id="KW-0443">Lipid metabolism</keyword>
<dbReference type="GO" id="GO:0008474">
    <property type="term" value="F:palmitoyl-(protein) hydrolase activity"/>
    <property type="evidence" value="ECO:0007669"/>
    <property type="project" value="UniProtKB-EC"/>
</dbReference>
<dbReference type="Proteomes" id="UP000772434">
    <property type="component" value="Unassembled WGS sequence"/>
</dbReference>
<evidence type="ECO:0000256" key="2">
    <source>
        <dbReference type="ARBA" id="ARBA00012423"/>
    </source>
</evidence>
<evidence type="ECO:0000256" key="3">
    <source>
        <dbReference type="ARBA" id="ARBA00014923"/>
    </source>
</evidence>
<comment type="catalytic activity">
    <reaction evidence="9">
        <text>S-hexadecanoyl-L-cysteinyl-[protein] + H2O = L-cysteinyl-[protein] + hexadecanoate + H(+)</text>
        <dbReference type="Rhea" id="RHEA:19233"/>
        <dbReference type="Rhea" id="RHEA-COMP:10131"/>
        <dbReference type="Rhea" id="RHEA-COMP:11032"/>
        <dbReference type="ChEBI" id="CHEBI:7896"/>
        <dbReference type="ChEBI" id="CHEBI:15377"/>
        <dbReference type="ChEBI" id="CHEBI:15378"/>
        <dbReference type="ChEBI" id="CHEBI:29950"/>
        <dbReference type="ChEBI" id="CHEBI:74151"/>
        <dbReference type="EC" id="3.1.2.22"/>
    </reaction>
</comment>
<dbReference type="GO" id="GO:0005737">
    <property type="term" value="C:cytoplasm"/>
    <property type="evidence" value="ECO:0007669"/>
    <property type="project" value="TreeGrafter"/>
</dbReference>
<feature type="domain" description="Phospholipase/carboxylesterase/thioesterase" evidence="10">
    <location>
        <begin position="13"/>
        <end position="245"/>
    </location>
</feature>
<evidence type="ECO:0000256" key="6">
    <source>
        <dbReference type="ARBA" id="ARBA00022832"/>
    </source>
</evidence>
<dbReference type="PANTHER" id="PTHR10655">
    <property type="entry name" value="LYSOPHOSPHOLIPASE-RELATED"/>
    <property type="match status" value="1"/>
</dbReference>
<dbReference type="PANTHER" id="PTHR10655:SF17">
    <property type="entry name" value="LYSOPHOSPHOLIPASE-LIKE PROTEIN 1"/>
    <property type="match status" value="1"/>
</dbReference>
<dbReference type="EMBL" id="JADNRY010000178">
    <property type="protein sequence ID" value="KAF9062226.1"/>
    <property type="molecule type" value="Genomic_DNA"/>
</dbReference>
<keyword evidence="12" id="KW-1185">Reference proteome</keyword>
<evidence type="ECO:0000256" key="8">
    <source>
        <dbReference type="ARBA" id="ARBA00031195"/>
    </source>
</evidence>
<comment type="function">
    <text evidence="7">Hydrolyzes fatty acids from S-acylated cysteine residues in proteins with a strong preference for palmitoylated G-alpha proteins over other acyl substrates. Mediates the deacylation of G-alpha proteins such as GPA1 in vivo, but has weak or no activity toward palmitoylated Ras proteins. Has weak lysophospholipase activity in vitro; however such activity may not exist in vivo.</text>
</comment>
<gene>
    <name evidence="11" type="ORF">BDP27DRAFT_1428131</name>
</gene>
<evidence type="ECO:0000313" key="11">
    <source>
        <dbReference type="EMBL" id="KAF9062226.1"/>
    </source>
</evidence>
<dbReference type="SUPFAM" id="SSF53474">
    <property type="entry name" value="alpha/beta-Hydrolases"/>
    <property type="match status" value="1"/>
</dbReference>
<evidence type="ECO:0000256" key="7">
    <source>
        <dbReference type="ARBA" id="ARBA00029392"/>
    </source>
</evidence>
<dbReference type="GO" id="GO:0006631">
    <property type="term" value="P:fatty acid metabolic process"/>
    <property type="evidence" value="ECO:0007669"/>
    <property type="project" value="UniProtKB-KW"/>
</dbReference>
<evidence type="ECO:0000313" key="12">
    <source>
        <dbReference type="Proteomes" id="UP000772434"/>
    </source>
</evidence>
<dbReference type="GO" id="GO:0052689">
    <property type="term" value="F:carboxylic ester hydrolase activity"/>
    <property type="evidence" value="ECO:0007669"/>
    <property type="project" value="UniProtKB-KW"/>
</dbReference>